<protein>
    <submittedName>
        <fullName evidence="1">ATP-binding protein</fullName>
    </submittedName>
</protein>
<gene>
    <name evidence="1" type="ORF">FM038_009230</name>
</gene>
<keyword evidence="1" id="KW-0547">Nucleotide-binding</keyword>
<evidence type="ECO:0000313" key="2">
    <source>
        <dbReference type="Proteomes" id="UP000316416"/>
    </source>
</evidence>
<reference evidence="1" key="1">
    <citation type="submission" date="2021-07" db="EMBL/GenBank/DDBJ databases">
        <title>Shewanella sp. YLB-07 whole genome sequence.</title>
        <authorList>
            <person name="Yu L."/>
        </authorList>
    </citation>
    <scope>NUCLEOTIDE SEQUENCE</scope>
    <source>
        <strain evidence="1">YLB-08</strain>
    </source>
</reference>
<accession>A0ABX6V7S6</accession>
<dbReference type="InterPro" id="IPR026302">
    <property type="entry name" value="NEDD4-bd_p2"/>
</dbReference>
<dbReference type="GO" id="GO:0005524">
    <property type="term" value="F:ATP binding"/>
    <property type="evidence" value="ECO:0007669"/>
    <property type="project" value="UniProtKB-KW"/>
</dbReference>
<sequence length="169" mass="19179">MEEALSNSLPRNLSKEQQSTECNKLVIIMRGLPGSGKSHWVDEFLGIQSIEIAINARANGYFSTDSFFYDGERYRFDSKKLSEYHQRNLTGFIQALSTSEPIVICDNTNLAHWEFMAYETAAKALGYQVRIVLIGEPKDNAHQALCAERNSHNVPLAQIQRMAKQFEAF</sequence>
<dbReference type="PANTHER" id="PTHR13308:SF40">
    <property type="entry name" value="NEDD4-BINDING PROTEIN 2-LIKE 1"/>
    <property type="match status" value="1"/>
</dbReference>
<organism evidence="1 2">
    <name type="scientific">Shewanella eurypsychrophilus</name>
    <dbReference type="NCBI Taxonomy" id="2593656"/>
    <lineage>
        <taxon>Bacteria</taxon>
        <taxon>Pseudomonadati</taxon>
        <taxon>Pseudomonadota</taxon>
        <taxon>Gammaproteobacteria</taxon>
        <taxon>Alteromonadales</taxon>
        <taxon>Shewanellaceae</taxon>
        <taxon>Shewanella</taxon>
    </lineage>
</organism>
<proteinExistence type="predicted"/>
<dbReference type="Proteomes" id="UP000316416">
    <property type="component" value="Chromosome"/>
</dbReference>
<dbReference type="Pfam" id="PF13671">
    <property type="entry name" value="AAA_33"/>
    <property type="match status" value="1"/>
</dbReference>
<dbReference type="Gene3D" id="3.40.50.300">
    <property type="entry name" value="P-loop containing nucleotide triphosphate hydrolases"/>
    <property type="match status" value="1"/>
</dbReference>
<dbReference type="PANTHER" id="PTHR13308">
    <property type="entry name" value="NEDD4-BINDING PROTEIN 2-LIKE 1"/>
    <property type="match status" value="1"/>
</dbReference>
<keyword evidence="1" id="KW-0067">ATP-binding</keyword>
<name>A0ABX6V7S6_9GAMM</name>
<dbReference type="EMBL" id="CP045503">
    <property type="protein sequence ID" value="QPG57608.1"/>
    <property type="molecule type" value="Genomic_DNA"/>
</dbReference>
<dbReference type="SUPFAM" id="SSF52540">
    <property type="entry name" value="P-loop containing nucleoside triphosphate hydrolases"/>
    <property type="match status" value="1"/>
</dbReference>
<evidence type="ECO:0000313" key="1">
    <source>
        <dbReference type="EMBL" id="QPG57608.1"/>
    </source>
</evidence>
<keyword evidence="2" id="KW-1185">Reference proteome</keyword>
<dbReference type="InterPro" id="IPR027417">
    <property type="entry name" value="P-loop_NTPase"/>
</dbReference>